<dbReference type="Gene3D" id="3.40.50.12780">
    <property type="entry name" value="N-terminal domain of ligase-like"/>
    <property type="match status" value="1"/>
</dbReference>
<evidence type="ECO:0000313" key="4">
    <source>
        <dbReference type="Proteomes" id="UP000494255"/>
    </source>
</evidence>
<gene>
    <name evidence="3" type="primary">dltA_2</name>
    <name evidence="3" type="ORF">LMG24238_05497</name>
</gene>
<keyword evidence="4" id="KW-1185">Reference proteome</keyword>
<evidence type="ECO:0000313" key="3">
    <source>
        <dbReference type="EMBL" id="CAB3728434.1"/>
    </source>
</evidence>
<dbReference type="InterPro" id="IPR000873">
    <property type="entry name" value="AMP-dep_synth/lig_dom"/>
</dbReference>
<keyword evidence="3" id="KW-0436">Ligase</keyword>
<proteinExistence type="predicted"/>
<dbReference type="Proteomes" id="UP000494255">
    <property type="component" value="Unassembled WGS sequence"/>
</dbReference>
<dbReference type="InterPro" id="IPR045851">
    <property type="entry name" value="AMP-bd_C_sf"/>
</dbReference>
<feature type="compositionally biased region" description="Low complexity" evidence="1">
    <location>
        <begin position="134"/>
        <end position="157"/>
    </location>
</feature>
<dbReference type="EMBL" id="CADIKC010000009">
    <property type="protein sequence ID" value="CAB3728434.1"/>
    <property type="molecule type" value="Genomic_DNA"/>
</dbReference>
<protein>
    <submittedName>
        <fullName evidence="3">D-alanine--D-alanyl carrier protein ligase</fullName>
        <ecNumber evidence="3">6.2.1.54</ecNumber>
    </submittedName>
</protein>
<dbReference type="EC" id="6.2.1.54" evidence="3"/>
<dbReference type="GO" id="GO:0043041">
    <property type="term" value="P:amino acid activation for nonribosomal peptide biosynthetic process"/>
    <property type="evidence" value="ECO:0007669"/>
    <property type="project" value="TreeGrafter"/>
</dbReference>
<dbReference type="RefSeq" id="WP_175053243.1">
    <property type="nucleotide sequence ID" value="NZ_CADIKC010000009.1"/>
</dbReference>
<dbReference type="GO" id="GO:0044550">
    <property type="term" value="P:secondary metabolite biosynthetic process"/>
    <property type="evidence" value="ECO:0007669"/>
    <property type="project" value="TreeGrafter"/>
</dbReference>
<dbReference type="SUPFAM" id="SSF56801">
    <property type="entry name" value="Acetyl-CoA synthetase-like"/>
    <property type="match status" value="1"/>
</dbReference>
<dbReference type="InterPro" id="IPR042099">
    <property type="entry name" value="ANL_N_sf"/>
</dbReference>
<dbReference type="PANTHER" id="PTHR45527">
    <property type="entry name" value="NONRIBOSOMAL PEPTIDE SYNTHETASE"/>
    <property type="match status" value="1"/>
</dbReference>
<evidence type="ECO:0000259" key="2">
    <source>
        <dbReference type="Pfam" id="PF00501"/>
    </source>
</evidence>
<dbReference type="AlphaFoldDB" id="A0A6J5C8L5"/>
<feature type="region of interest" description="Disordered" evidence="1">
    <location>
        <begin position="132"/>
        <end position="157"/>
    </location>
</feature>
<dbReference type="Pfam" id="PF00501">
    <property type="entry name" value="AMP-binding"/>
    <property type="match status" value="1"/>
</dbReference>
<dbReference type="GO" id="GO:0005737">
    <property type="term" value="C:cytoplasm"/>
    <property type="evidence" value="ECO:0007669"/>
    <property type="project" value="TreeGrafter"/>
</dbReference>
<dbReference type="PROSITE" id="PS00455">
    <property type="entry name" value="AMP_BINDING"/>
    <property type="match status" value="1"/>
</dbReference>
<name>A0A6J5C8L5_9BURK</name>
<dbReference type="Gene3D" id="3.30.300.30">
    <property type="match status" value="1"/>
</dbReference>
<dbReference type="InterPro" id="IPR020845">
    <property type="entry name" value="AMP-binding_CS"/>
</dbReference>
<dbReference type="GeneID" id="97044085"/>
<reference evidence="3 4" key="1">
    <citation type="submission" date="2020-04" db="EMBL/GenBank/DDBJ databases">
        <authorList>
            <person name="De Canck E."/>
        </authorList>
    </citation>
    <scope>NUCLEOTIDE SEQUENCE [LARGE SCALE GENOMIC DNA]</scope>
    <source>
        <strain evidence="3 4">LMG 24238</strain>
    </source>
</reference>
<dbReference type="PANTHER" id="PTHR45527:SF1">
    <property type="entry name" value="FATTY ACID SYNTHASE"/>
    <property type="match status" value="1"/>
</dbReference>
<dbReference type="GO" id="GO:0016874">
    <property type="term" value="F:ligase activity"/>
    <property type="evidence" value="ECO:0007669"/>
    <property type="project" value="UniProtKB-KW"/>
</dbReference>
<accession>A0A6J5C8L5</accession>
<dbReference type="GO" id="GO:0031177">
    <property type="term" value="F:phosphopantetheine binding"/>
    <property type="evidence" value="ECO:0007669"/>
    <property type="project" value="TreeGrafter"/>
</dbReference>
<sequence>MRFDLSANGFADTDVRADAWAVIGADRALRWHELSEQAHAWASLARAHGFAADVPVIIRGHKEAGFFVAMVGALLLGAPFVPVDTIYPDERMQRIASTLGAQMYFDAHRGRFVSVSGQGAWIEFDAVEGEEGSISESESASTSASGSGSTFASTSMASPSASGSTSISTASTAPTPPALHEKNLAYVLFTSGTTGEPKGVQIGRESVAALADWMVADFALGDAPVFLNQAPFSFDLSMYEVFGTLALGGTVVLASRALTAQGAAFLTTLARHGMTTWVSTPSFAQQQLLNPQFSQDGLPALRTFLFCGEVLPVALARQLRQRFPSARIINTYGPTEATVATTWIVVDDAVLAHHARLPIGHAKRDAEVFVDAGELCIAGAHVMRGYLNREDLNAARMFTHNGQRAFRTGDLGAVDGDGLLFCHGRIDDQIKMGGYRIELMEIDAALRALPGAASAAAVPLRRPDGSVARIVAFVATGNDDGRLPDALHDWKTLLAARLPSYMIPSELLACRSLPVSVNFKIDRVQLAQDYRDVHFKAQRQHNA</sequence>
<feature type="domain" description="AMP-dependent synthetase/ligase" evidence="2">
    <location>
        <begin position="16"/>
        <end position="387"/>
    </location>
</feature>
<evidence type="ECO:0000256" key="1">
    <source>
        <dbReference type="SAM" id="MobiDB-lite"/>
    </source>
</evidence>
<organism evidence="3 4">
    <name type="scientific">Paraburkholderia sediminicola</name>
    <dbReference type="NCBI Taxonomy" id="458836"/>
    <lineage>
        <taxon>Bacteria</taxon>
        <taxon>Pseudomonadati</taxon>
        <taxon>Pseudomonadota</taxon>
        <taxon>Betaproteobacteria</taxon>
        <taxon>Burkholderiales</taxon>
        <taxon>Burkholderiaceae</taxon>
        <taxon>Paraburkholderia</taxon>
    </lineage>
</organism>